<keyword evidence="5 8" id="KW-1133">Transmembrane helix</keyword>
<evidence type="ECO:0000256" key="3">
    <source>
        <dbReference type="ARBA" id="ARBA00022475"/>
    </source>
</evidence>
<dbReference type="GO" id="GO:0005737">
    <property type="term" value="C:cytoplasm"/>
    <property type="evidence" value="ECO:0007669"/>
    <property type="project" value="TreeGrafter"/>
</dbReference>
<evidence type="ECO:0000256" key="7">
    <source>
        <dbReference type="ARBA" id="ARBA00023180"/>
    </source>
</evidence>
<keyword evidence="7" id="KW-0325">Glycoprotein</keyword>
<evidence type="ECO:0000256" key="6">
    <source>
        <dbReference type="ARBA" id="ARBA00023136"/>
    </source>
</evidence>
<gene>
    <name evidence="9" type="ORF">QE152_g11078</name>
</gene>
<dbReference type="AlphaFoldDB" id="A0AAW1LR92"/>
<keyword evidence="3" id="KW-1003">Cell membrane</keyword>
<keyword evidence="10" id="KW-1185">Reference proteome</keyword>
<comment type="similarity">
    <text evidence="2">Belongs to the CD36 family.</text>
</comment>
<evidence type="ECO:0000256" key="4">
    <source>
        <dbReference type="ARBA" id="ARBA00022692"/>
    </source>
</evidence>
<keyword evidence="4 8" id="KW-0812">Transmembrane</keyword>
<evidence type="ECO:0000256" key="2">
    <source>
        <dbReference type="ARBA" id="ARBA00010532"/>
    </source>
</evidence>
<dbReference type="PANTHER" id="PTHR11923:SF93">
    <property type="entry name" value="GH07959P-RELATED"/>
    <property type="match status" value="1"/>
</dbReference>
<feature type="transmembrane region" description="Helical" evidence="8">
    <location>
        <begin position="32"/>
        <end position="51"/>
    </location>
</feature>
<keyword evidence="6 8" id="KW-0472">Membrane</keyword>
<reference evidence="9 10" key="1">
    <citation type="journal article" date="2024" name="BMC Genomics">
        <title>De novo assembly and annotation of Popillia japonica's genome with initial clues to its potential as an invasive pest.</title>
        <authorList>
            <person name="Cucini C."/>
            <person name="Boschi S."/>
            <person name="Funari R."/>
            <person name="Cardaioli E."/>
            <person name="Iannotti N."/>
            <person name="Marturano G."/>
            <person name="Paoli F."/>
            <person name="Bruttini M."/>
            <person name="Carapelli A."/>
            <person name="Frati F."/>
            <person name="Nardi F."/>
        </authorList>
    </citation>
    <scope>NUCLEOTIDE SEQUENCE [LARGE SCALE GENOMIC DNA]</scope>
    <source>
        <strain evidence="9">DMR45628</strain>
    </source>
</reference>
<evidence type="ECO:0000313" key="9">
    <source>
        <dbReference type="EMBL" id="KAK9737006.1"/>
    </source>
</evidence>
<comment type="subcellular location">
    <subcellularLocation>
        <location evidence="1">Cell membrane</location>
    </subcellularLocation>
</comment>
<name>A0AAW1LR92_POPJA</name>
<dbReference type="PANTHER" id="PTHR11923">
    <property type="entry name" value="SCAVENGER RECEPTOR CLASS B TYPE-1 SR-B1"/>
    <property type="match status" value="1"/>
</dbReference>
<protein>
    <submittedName>
        <fullName evidence="9">CD36 family</fullName>
    </submittedName>
</protein>
<dbReference type="EMBL" id="JASPKY010000106">
    <property type="protein sequence ID" value="KAK9737006.1"/>
    <property type="molecule type" value="Genomic_DNA"/>
</dbReference>
<sequence>MDFKCIEETKNTTKKKMEIKYTRSVTHSMKKIALVMGTIVISLGFIFLMQFSTVHEYIIKSALAFNPNSESYRAWVTNDPPPIINFYFFNWTNAKDCVVYLNCTKFKFEEVGPYSFYEIKDKVNITWHPNNTISFKFAKRYYYVNDDNNLKRLSDRITNVNPVTIVSRIKYFLKLILSNINVLINNNVVC</sequence>
<evidence type="ECO:0000256" key="5">
    <source>
        <dbReference type="ARBA" id="ARBA00022989"/>
    </source>
</evidence>
<dbReference type="InterPro" id="IPR002159">
    <property type="entry name" value="CD36_fam"/>
</dbReference>
<dbReference type="GO" id="GO:0005886">
    <property type="term" value="C:plasma membrane"/>
    <property type="evidence" value="ECO:0007669"/>
    <property type="project" value="UniProtKB-SubCell"/>
</dbReference>
<dbReference type="GO" id="GO:0005044">
    <property type="term" value="F:scavenger receptor activity"/>
    <property type="evidence" value="ECO:0007669"/>
    <property type="project" value="TreeGrafter"/>
</dbReference>
<dbReference type="Proteomes" id="UP001458880">
    <property type="component" value="Unassembled WGS sequence"/>
</dbReference>
<proteinExistence type="inferred from homology"/>
<evidence type="ECO:0000313" key="10">
    <source>
        <dbReference type="Proteomes" id="UP001458880"/>
    </source>
</evidence>
<evidence type="ECO:0000256" key="1">
    <source>
        <dbReference type="ARBA" id="ARBA00004236"/>
    </source>
</evidence>
<accession>A0AAW1LR92</accession>
<evidence type="ECO:0000256" key="8">
    <source>
        <dbReference type="SAM" id="Phobius"/>
    </source>
</evidence>
<comment type="caution">
    <text evidence="9">The sequence shown here is derived from an EMBL/GenBank/DDBJ whole genome shotgun (WGS) entry which is preliminary data.</text>
</comment>
<organism evidence="9 10">
    <name type="scientific">Popillia japonica</name>
    <name type="common">Japanese beetle</name>
    <dbReference type="NCBI Taxonomy" id="7064"/>
    <lineage>
        <taxon>Eukaryota</taxon>
        <taxon>Metazoa</taxon>
        <taxon>Ecdysozoa</taxon>
        <taxon>Arthropoda</taxon>
        <taxon>Hexapoda</taxon>
        <taxon>Insecta</taxon>
        <taxon>Pterygota</taxon>
        <taxon>Neoptera</taxon>
        <taxon>Endopterygota</taxon>
        <taxon>Coleoptera</taxon>
        <taxon>Polyphaga</taxon>
        <taxon>Scarabaeiformia</taxon>
        <taxon>Scarabaeidae</taxon>
        <taxon>Rutelinae</taxon>
        <taxon>Popillia</taxon>
    </lineage>
</organism>
<dbReference type="Pfam" id="PF01130">
    <property type="entry name" value="CD36"/>
    <property type="match status" value="1"/>
</dbReference>